<dbReference type="EMBL" id="RCHU02000001">
    <property type="protein sequence ID" value="KAL3612449.1"/>
    <property type="molecule type" value="Genomic_DNA"/>
</dbReference>
<protein>
    <submittedName>
        <fullName evidence="1">Uncharacterized protein</fullName>
    </submittedName>
</protein>
<evidence type="ECO:0000313" key="2">
    <source>
        <dbReference type="Proteomes" id="UP000309997"/>
    </source>
</evidence>
<name>A0ACC4D521_POPAL</name>
<dbReference type="Proteomes" id="UP000309997">
    <property type="component" value="Unassembled WGS sequence"/>
</dbReference>
<sequence length="187" mass="20849">MHEGERHGSTDDPGTGTGIGKDFWGVWQWWRIKWGRCWLGYGAGRNGYERPRDCGSAGWRDWSRTRQRGAAGTRFLLVMGLEEARWPTIPASGGTISRIGMPPPHFIPLGMVKYAMDCTCSPECYNQVSTMKGRSASKANDEEHSSGAQDEVSREEAHEPHRCGHGAMDPHETLMNPTFATTEPWSP</sequence>
<comment type="caution">
    <text evidence="1">The sequence shown here is derived from an EMBL/GenBank/DDBJ whole genome shotgun (WGS) entry which is preliminary data.</text>
</comment>
<proteinExistence type="predicted"/>
<reference evidence="1 2" key="1">
    <citation type="journal article" date="2024" name="Plant Biotechnol. J.">
        <title>Genome and CRISPR/Cas9 system of a widespread forest tree (Populus alba) in the world.</title>
        <authorList>
            <person name="Liu Y.J."/>
            <person name="Jiang P.F."/>
            <person name="Han X.M."/>
            <person name="Li X.Y."/>
            <person name="Wang H.M."/>
            <person name="Wang Y.J."/>
            <person name="Wang X.X."/>
            <person name="Zeng Q.Y."/>
        </authorList>
    </citation>
    <scope>NUCLEOTIDE SEQUENCE [LARGE SCALE GENOMIC DNA]</scope>
    <source>
        <strain evidence="2">cv. PAL-ZL1</strain>
    </source>
</reference>
<organism evidence="1 2">
    <name type="scientific">Populus alba</name>
    <name type="common">White poplar</name>
    <dbReference type="NCBI Taxonomy" id="43335"/>
    <lineage>
        <taxon>Eukaryota</taxon>
        <taxon>Viridiplantae</taxon>
        <taxon>Streptophyta</taxon>
        <taxon>Embryophyta</taxon>
        <taxon>Tracheophyta</taxon>
        <taxon>Spermatophyta</taxon>
        <taxon>Magnoliopsida</taxon>
        <taxon>eudicotyledons</taxon>
        <taxon>Gunneridae</taxon>
        <taxon>Pentapetalae</taxon>
        <taxon>rosids</taxon>
        <taxon>fabids</taxon>
        <taxon>Malpighiales</taxon>
        <taxon>Salicaceae</taxon>
        <taxon>Saliceae</taxon>
        <taxon>Populus</taxon>
    </lineage>
</organism>
<gene>
    <name evidence="1" type="ORF">D5086_003469</name>
</gene>
<keyword evidence="2" id="KW-1185">Reference proteome</keyword>
<accession>A0ACC4D521</accession>
<evidence type="ECO:0000313" key="1">
    <source>
        <dbReference type="EMBL" id="KAL3612449.1"/>
    </source>
</evidence>